<proteinExistence type="predicted"/>
<gene>
    <name evidence="3" type="ORF">GCM10009819_10480</name>
</gene>
<reference evidence="3 4" key="1">
    <citation type="journal article" date="2019" name="Int. J. Syst. Evol. Microbiol.">
        <title>The Global Catalogue of Microorganisms (GCM) 10K type strain sequencing project: providing services to taxonomists for standard genome sequencing and annotation.</title>
        <authorList>
            <consortium name="The Broad Institute Genomics Platform"/>
            <consortium name="The Broad Institute Genome Sequencing Center for Infectious Disease"/>
            <person name="Wu L."/>
            <person name="Ma J."/>
        </authorList>
    </citation>
    <scope>NUCLEOTIDE SEQUENCE [LARGE SCALE GENOMIC DNA]</scope>
    <source>
        <strain evidence="3 4">JCM 15672</strain>
    </source>
</reference>
<dbReference type="RefSeq" id="WP_344369969.1">
    <property type="nucleotide sequence ID" value="NZ_BAAAPW010000001.1"/>
</dbReference>
<feature type="region of interest" description="Disordered" evidence="1">
    <location>
        <begin position="67"/>
        <end position="105"/>
    </location>
</feature>
<feature type="compositionally biased region" description="Low complexity" evidence="1">
    <location>
        <begin position="92"/>
        <end position="105"/>
    </location>
</feature>
<comment type="caution">
    <text evidence="3">The sequence shown here is derived from an EMBL/GenBank/DDBJ whole genome shotgun (WGS) entry which is preliminary data.</text>
</comment>
<sequence length="105" mass="11090">MTPALASVLALVSAAEDEFDPNDVTPGVIGFIVTIVIMGAVLLLVLDMVRRIRRVNYRAEARERIAAEQAEAEAHEADVADAADATTDDPTTDAAASDTPPADRD</sequence>
<feature type="transmembrane region" description="Helical" evidence="2">
    <location>
        <begin position="25"/>
        <end position="46"/>
    </location>
</feature>
<dbReference type="EMBL" id="BAAAPW010000001">
    <property type="protein sequence ID" value="GAA2028716.1"/>
    <property type="molecule type" value="Genomic_DNA"/>
</dbReference>
<evidence type="ECO:0000256" key="2">
    <source>
        <dbReference type="SAM" id="Phobius"/>
    </source>
</evidence>
<keyword evidence="4" id="KW-1185">Reference proteome</keyword>
<keyword evidence="2" id="KW-0472">Membrane</keyword>
<keyword evidence="2" id="KW-0812">Transmembrane</keyword>
<dbReference type="Proteomes" id="UP001501196">
    <property type="component" value="Unassembled WGS sequence"/>
</dbReference>
<evidence type="ECO:0000256" key="1">
    <source>
        <dbReference type="SAM" id="MobiDB-lite"/>
    </source>
</evidence>
<accession>A0ABN2U5T4</accession>
<organism evidence="3 4">
    <name type="scientific">Agromyces tropicus</name>
    <dbReference type="NCBI Taxonomy" id="555371"/>
    <lineage>
        <taxon>Bacteria</taxon>
        <taxon>Bacillati</taxon>
        <taxon>Actinomycetota</taxon>
        <taxon>Actinomycetes</taxon>
        <taxon>Micrococcales</taxon>
        <taxon>Microbacteriaceae</taxon>
        <taxon>Agromyces</taxon>
    </lineage>
</organism>
<feature type="compositionally biased region" description="Basic and acidic residues" evidence="1">
    <location>
        <begin position="67"/>
        <end position="78"/>
    </location>
</feature>
<evidence type="ECO:0000313" key="4">
    <source>
        <dbReference type="Proteomes" id="UP001501196"/>
    </source>
</evidence>
<keyword evidence="2" id="KW-1133">Transmembrane helix</keyword>
<name>A0ABN2U5T4_9MICO</name>
<evidence type="ECO:0000313" key="3">
    <source>
        <dbReference type="EMBL" id="GAA2028716.1"/>
    </source>
</evidence>
<protein>
    <submittedName>
        <fullName evidence="3">Uncharacterized protein</fullName>
    </submittedName>
</protein>